<protein>
    <recommendedName>
        <fullName evidence="10">Odorant receptor</fullName>
    </recommendedName>
</protein>
<evidence type="ECO:0000256" key="7">
    <source>
        <dbReference type="ARBA" id="ARBA00023136"/>
    </source>
</evidence>
<evidence type="ECO:0000256" key="3">
    <source>
        <dbReference type="ARBA" id="ARBA00022606"/>
    </source>
</evidence>
<feature type="transmembrane region" description="Helical" evidence="10">
    <location>
        <begin position="40"/>
        <end position="61"/>
    </location>
</feature>
<dbReference type="Pfam" id="PF02949">
    <property type="entry name" value="7tm_6"/>
    <property type="match status" value="1"/>
</dbReference>
<keyword evidence="3 10" id="KW-0716">Sensory transduction</keyword>
<keyword evidence="8 10" id="KW-0675">Receptor</keyword>
<feature type="transmembrane region" description="Helical" evidence="10">
    <location>
        <begin position="294"/>
        <end position="314"/>
    </location>
</feature>
<evidence type="ECO:0000256" key="10">
    <source>
        <dbReference type="RuleBase" id="RU351113"/>
    </source>
</evidence>
<keyword evidence="4 10" id="KW-0812">Transmembrane</keyword>
<evidence type="ECO:0000313" key="11">
    <source>
        <dbReference type="EMBL" id="QXE93191.1"/>
    </source>
</evidence>
<dbReference type="InterPro" id="IPR004117">
    <property type="entry name" value="7tm6_olfct_rcpt"/>
</dbReference>
<proteinExistence type="evidence at transcript level"/>
<dbReference type="PANTHER" id="PTHR21137">
    <property type="entry name" value="ODORANT RECEPTOR"/>
    <property type="match status" value="1"/>
</dbReference>
<evidence type="ECO:0000256" key="2">
    <source>
        <dbReference type="ARBA" id="ARBA00022475"/>
    </source>
</evidence>
<feature type="transmembrane region" description="Helical" evidence="10">
    <location>
        <begin position="67"/>
        <end position="88"/>
    </location>
</feature>
<evidence type="ECO:0000256" key="1">
    <source>
        <dbReference type="ARBA" id="ARBA00004651"/>
    </source>
</evidence>
<evidence type="ECO:0000256" key="6">
    <source>
        <dbReference type="ARBA" id="ARBA00022989"/>
    </source>
</evidence>
<dbReference type="GO" id="GO:0004984">
    <property type="term" value="F:olfactory receptor activity"/>
    <property type="evidence" value="ECO:0007669"/>
    <property type="project" value="InterPro"/>
</dbReference>
<keyword evidence="7 10" id="KW-0472">Membrane</keyword>
<dbReference type="EMBL" id="MW419326">
    <property type="protein sequence ID" value="QXE93191.1"/>
    <property type="molecule type" value="mRNA"/>
</dbReference>
<accession>A0A8F4MZE8</accession>
<evidence type="ECO:0000256" key="9">
    <source>
        <dbReference type="ARBA" id="ARBA00023224"/>
    </source>
</evidence>
<dbReference type="GO" id="GO:0005886">
    <property type="term" value="C:plasma membrane"/>
    <property type="evidence" value="ECO:0007669"/>
    <property type="project" value="UniProtKB-SubCell"/>
</dbReference>
<comment type="caution">
    <text evidence="10">Lacks conserved residue(s) required for the propagation of feature annotation.</text>
</comment>
<keyword evidence="2" id="KW-1003">Cell membrane</keyword>
<feature type="transmembrane region" description="Helical" evidence="10">
    <location>
        <begin position="266"/>
        <end position="288"/>
    </location>
</feature>
<keyword evidence="9 10" id="KW-0807">Transducer</keyword>
<comment type="similarity">
    <text evidence="10">Belongs to the insect chemoreceptor superfamily. Heteromeric odorant receptor channel (TC 1.A.69) family.</text>
</comment>
<keyword evidence="6 10" id="KW-1133">Transmembrane helix</keyword>
<evidence type="ECO:0000256" key="4">
    <source>
        <dbReference type="ARBA" id="ARBA00022692"/>
    </source>
</evidence>
<dbReference type="GO" id="GO:0007165">
    <property type="term" value="P:signal transduction"/>
    <property type="evidence" value="ECO:0007669"/>
    <property type="project" value="UniProtKB-KW"/>
</dbReference>
<keyword evidence="5 10" id="KW-0552">Olfaction</keyword>
<organism evidence="11">
    <name type="scientific">Eucryptorrhynchus scrobiculatus</name>
    <name type="common">Snout weevil</name>
    <name type="synonym">Eucryptorrhynchus chinensis</name>
    <dbReference type="NCBI Taxonomy" id="1552824"/>
    <lineage>
        <taxon>Eukaryota</taxon>
        <taxon>Metazoa</taxon>
        <taxon>Ecdysozoa</taxon>
        <taxon>Arthropoda</taxon>
        <taxon>Hexapoda</taxon>
        <taxon>Insecta</taxon>
        <taxon>Pterygota</taxon>
        <taxon>Neoptera</taxon>
        <taxon>Endopterygota</taxon>
        <taxon>Coleoptera</taxon>
        <taxon>Polyphaga</taxon>
        <taxon>Cucujiformia</taxon>
        <taxon>Curculionidae</taxon>
        <taxon>Cryptorhynchinae</taxon>
        <taxon>Eucryptorrhynchus</taxon>
    </lineage>
</organism>
<dbReference type="AlphaFoldDB" id="A0A8F4MZE8"/>
<dbReference type="PANTHER" id="PTHR21137:SF35">
    <property type="entry name" value="ODORANT RECEPTOR 19A-RELATED"/>
    <property type="match status" value="1"/>
</dbReference>
<evidence type="ECO:0000256" key="5">
    <source>
        <dbReference type="ARBA" id="ARBA00022725"/>
    </source>
</evidence>
<evidence type="ECO:0000256" key="8">
    <source>
        <dbReference type="ARBA" id="ARBA00023170"/>
    </source>
</evidence>
<comment type="subcellular location">
    <subcellularLocation>
        <location evidence="1 10">Cell membrane</location>
        <topology evidence="1 10">Multi-pass membrane protein</topology>
    </subcellularLocation>
</comment>
<sequence length="392" mass="45203">MSDEEFIKIPKFFLSACGLWPFKLTKNIAYSKLYKCYSRILTIFYICFIISLGINSCILLIKHDQPTRMFGSVNVLIIVLESCVKMLLFQIKNIPDMCQHIKENEKGILETDDQEVTKCYRKEVIYCRRVNTVQLMVTAVSCAAFSLESILKLCASEDMSEFKDQPFMHDIWYPFKREKHMPLVVFINMVVVVQGFFLNTATQTTFICLMIYASTRFKILHIRLRKFDVIAKKKHAGDVLFTVKELICEHQLLIGFVESLNKRTNYVMLLEFILNSVSLASVTIQLVVTDTTSSMFSATAIVTLILLQIFILAWSANEITLEGLNVADAISASKWYEQIEEVNQLFRLMLLKAQKPIGIRVGPFFQMNTRTALMTLKIAYSYLSLMMQKYEV</sequence>
<name>A0A8F4MZE8_EUCSC</name>
<reference evidence="11" key="1">
    <citation type="submission" date="2020-12" db="EMBL/GenBank/DDBJ databases">
        <authorList>
            <person name="Wen X."/>
        </authorList>
    </citation>
    <scope>NUCLEOTIDE SEQUENCE</scope>
</reference>
<dbReference type="GO" id="GO:0005549">
    <property type="term" value="F:odorant binding"/>
    <property type="evidence" value="ECO:0007669"/>
    <property type="project" value="InterPro"/>
</dbReference>